<feature type="compositionally biased region" description="Low complexity" evidence="1">
    <location>
        <begin position="304"/>
        <end position="323"/>
    </location>
</feature>
<gene>
    <name evidence="3" type="ORF">BD324DRAFT_620454</name>
</gene>
<dbReference type="InParanoid" id="A0A1Y1UJT8"/>
<feature type="compositionally biased region" description="Basic and acidic residues" evidence="1">
    <location>
        <begin position="417"/>
        <end position="427"/>
    </location>
</feature>
<comment type="caution">
    <text evidence="3">The sequence shown here is derived from an EMBL/GenBank/DDBJ whole genome shotgun (WGS) entry which is preliminary data.</text>
</comment>
<evidence type="ECO:0000256" key="2">
    <source>
        <dbReference type="SAM" id="Phobius"/>
    </source>
</evidence>
<keyword evidence="2" id="KW-0812">Transmembrane</keyword>
<dbReference type="STRING" id="4999.A0A1Y1UJT8"/>
<feature type="compositionally biased region" description="Low complexity" evidence="1">
    <location>
        <begin position="55"/>
        <end position="90"/>
    </location>
</feature>
<accession>A0A1Y1UJT8</accession>
<dbReference type="PANTHER" id="PTHR28062:SF1">
    <property type="entry name" value="TRANSMEMBRANE PROTEIN"/>
    <property type="match status" value="1"/>
</dbReference>
<keyword evidence="4" id="KW-1185">Reference proteome</keyword>
<feature type="transmembrane region" description="Helical" evidence="2">
    <location>
        <begin position="223"/>
        <end position="248"/>
    </location>
</feature>
<name>A0A1Y1UJT8_9TREE</name>
<feature type="compositionally biased region" description="Polar residues" evidence="1">
    <location>
        <begin position="347"/>
        <end position="372"/>
    </location>
</feature>
<proteinExistence type="predicted"/>
<dbReference type="RefSeq" id="XP_021872252.1">
    <property type="nucleotide sequence ID" value="XM_022015284.1"/>
</dbReference>
<dbReference type="OrthoDB" id="5562676at2759"/>
<dbReference type="GO" id="GO:0005743">
    <property type="term" value="C:mitochondrial inner membrane"/>
    <property type="evidence" value="ECO:0007669"/>
    <property type="project" value="TreeGrafter"/>
</dbReference>
<dbReference type="InterPro" id="IPR018786">
    <property type="entry name" value="Mit_KHE1"/>
</dbReference>
<dbReference type="GO" id="GO:1902600">
    <property type="term" value="P:proton transmembrane transport"/>
    <property type="evidence" value="ECO:0007669"/>
    <property type="project" value="TreeGrafter"/>
</dbReference>
<dbReference type="AlphaFoldDB" id="A0A1Y1UJT8"/>
<evidence type="ECO:0000313" key="4">
    <source>
        <dbReference type="Proteomes" id="UP000193218"/>
    </source>
</evidence>
<dbReference type="Proteomes" id="UP000193218">
    <property type="component" value="Unassembled WGS sequence"/>
</dbReference>
<organism evidence="3 4">
    <name type="scientific">Kockovaella imperatae</name>
    <dbReference type="NCBI Taxonomy" id="4999"/>
    <lineage>
        <taxon>Eukaryota</taxon>
        <taxon>Fungi</taxon>
        <taxon>Dikarya</taxon>
        <taxon>Basidiomycota</taxon>
        <taxon>Agaricomycotina</taxon>
        <taxon>Tremellomycetes</taxon>
        <taxon>Tremellales</taxon>
        <taxon>Cuniculitremaceae</taxon>
        <taxon>Kockovaella</taxon>
    </lineage>
</organism>
<feature type="compositionally biased region" description="Polar residues" evidence="1">
    <location>
        <begin position="428"/>
        <end position="439"/>
    </location>
</feature>
<feature type="region of interest" description="Disordered" evidence="1">
    <location>
        <begin position="20"/>
        <end position="90"/>
    </location>
</feature>
<evidence type="ECO:0000256" key="1">
    <source>
        <dbReference type="SAM" id="MobiDB-lite"/>
    </source>
</evidence>
<reference evidence="3 4" key="1">
    <citation type="submission" date="2017-03" db="EMBL/GenBank/DDBJ databases">
        <title>Widespread Adenine N6-methylation of Active Genes in Fungi.</title>
        <authorList>
            <consortium name="DOE Joint Genome Institute"/>
            <person name="Mondo S.J."/>
            <person name="Dannebaum R.O."/>
            <person name="Kuo R.C."/>
            <person name="Louie K.B."/>
            <person name="Bewick A.J."/>
            <person name="Labutti K."/>
            <person name="Haridas S."/>
            <person name="Kuo A."/>
            <person name="Salamov A."/>
            <person name="Ahrendt S.R."/>
            <person name="Lau R."/>
            <person name="Bowen B.P."/>
            <person name="Lipzen A."/>
            <person name="Sullivan W."/>
            <person name="Andreopoulos W.B."/>
            <person name="Clum A."/>
            <person name="Lindquist E."/>
            <person name="Daum C."/>
            <person name="Northen T.R."/>
            <person name="Ramamoorthy G."/>
            <person name="Schmitz R.J."/>
            <person name="Gryganskyi A."/>
            <person name="Culley D."/>
            <person name="Magnuson J."/>
            <person name="James T.Y."/>
            <person name="O'Malley M.A."/>
            <person name="Stajich J.E."/>
            <person name="Spatafora J.W."/>
            <person name="Visel A."/>
            <person name="Grigoriev I.V."/>
        </authorList>
    </citation>
    <scope>NUCLEOTIDE SEQUENCE [LARGE SCALE GENOMIC DNA]</scope>
    <source>
        <strain evidence="3 4">NRRL Y-17943</strain>
    </source>
</reference>
<dbReference type="Pfam" id="PF10173">
    <property type="entry name" value="Mit_KHE1"/>
    <property type="match status" value="1"/>
</dbReference>
<evidence type="ECO:0000313" key="3">
    <source>
        <dbReference type="EMBL" id="ORX38330.1"/>
    </source>
</evidence>
<dbReference type="GeneID" id="33557092"/>
<dbReference type="EMBL" id="NBSH01000004">
    <property type="protein sequence ID" value="ORX38330.1"/>
    <property type="molecule type" value="Genomic_DNA"/>
</dbReference>
<feature type="region of interest" description="Disordered" evidence="1">
    <location>
        <begin position="290"/>
        <end position="387"/>
    </location>
</feature>
<feature type="region of interest" description="Disordered" evidence="1">
    <location>
        <begin position="417"/>
        <end position="455"/>
    </location>
</feature>
<sequence>MSAASKMPVPTPRQFRILALPLARLPRTASTTQIKPAPTDASSPTPPLSPHSVDGASESSGTSSHGEGSTASASSSSPPANTSHPSSSSTPLLFFHVIQPSPSPSQSPPPLTTRILSKASDTWIKLGEKDPKSWMHWFYRKGESLMDRIEYEEWALKAVHEGRGVKVLKEGEEKTKTQEIIEIPLLKPTLTEKGVQLPTMLPKLHRMLIHRIPYHRKMMIRSLLFTPVTFPFAIIPVIPNFPLFYVLWRAWSHYKAWRGAFYLERLLKLGMIKEQTSEELTKVYASKGQVVPEPGSENRAPDQTFSETSVSIKSSSTTTTSPDGTHEAQSTEKIPSQAKGAGPAPDGTSTPESMVFSPPQNSTDKPTTGSTPRPTPAPRHPSLLLSPSQVPLLAKTFDIKGQELMDVVRAVEQADGRAWAADKKRGGESQQGDAAQPSGSDDKKPGTNWRGNLHR</sequence>
<protein>
    <submittedName>
        <fullName evidence="3">Mitochondrial K+-H+ exchange-related-domain-containing protein</fullName>
    </submittedName>
</protein>
<keyword evidence="2" id="KW-0472">Membrane</keyword>
<keyword evidence="2" id="KW-1133">Transmembrane helix</keyword>
<dbReference type="PANTHER" id="PTHR28062">
    <property type="entry name" value="K+-H+ EXCHANGE-LIKE PROTEIN"/>
    <property type="match status" value="1"/>
</dbReference>
<dbReference type="GO" id="GO:0006813">
    <property type="term" value="P:potassium ion transport"/>
    <property type="evidence" value="ECO:0007669"/>
    <property type="project" value="TreeGrafter"/>
</dbReference>